<dbReference type="GO" id="GO:0046872">
    <property type="term" value="F:metal ion binding"/>
    <property type="evidence" value="ECO:0007669"/>
    <property type="project" value="UniProtKB-KW"/>
</dbReference>
<evidence type="ECO:0000256" key="5">
    <source>
        <dbReference type="ARBA" id="ARBA00022801"/>
    </source>
</evidence>
<evidence type="ECO:0000313" key="10">
    <source>
        <dbReference type="EMBL" id="TQL95295.1"/>
    </source>
</evidence>
<feature type="domain" description="Damage-control phosphatase ARMT1-like metal-binding" evidence="9">
    <location>
        <begin position="35"/>
        <end position="371"/>
    </location>
</feature>
<feature type="region of interest" description="Disordered" evidence="8">
    <location>
        <begin position="1"/>
        <end position="20"/>
    </location>
</feature>
<dbReference type="GO" id="GO:0006974">
    <property type="term" value="P:DNA damage response"/>
    <property type="evidence" value="ECO:0007669"/>
    <property type="project" value="TreeGrafter"/>
</dbReference>
<evidence type="ECO:0000256" key="8">
    <source>
        <dbReference type="SAM" id="MobiDB-lite"/>
    </source>
</evidence>
<dbReference type="Proteomes" id="UP000316096">
    <property type="component" value="Unassembled WGS sequence"/>
</dbReference>
<evidence type="ECO:0000313" key="11">
    <source>
        <dbReference type="Proteomes" id="UP000316096"/>
    </source>
</evidence>
<comment type="catalytic activity">
    <reaction evidence="1">
        <text>beta-D-fructose 1-phosphate + H2O = D-fructose + phosphate</text>
        <dbReference type="Rhea" id="RHEA:35603"/>
        <dbReference type="ChEBI" id="CHEBI:15377"/>
        <dbReference type="ChEBI" id="CHEBI:37721"/>
        <dbReference type="ChEBI" id="CHEBI:43474"/>
        <dbReference type="ChEBI" id="CHEBI:138881"/>
    </reaction>
</comment>
<dbReference type="PANTHER" id="PTHR12260">
    <property type="entry name" value="DAMAGE-CONTROL PHOSPHATASE ARMT1"/>
    <property type="match status" value="1"/>
</dbReference>
<dbReference type="InterPro" id="IPR039763">
    <property type="entry name" value="ARMT1"/>
</dbReference>
<dbReference type="Pfam" id="PF01937">
    <property type="entry name" value="ARMT1-like_dom"/>
    <property type="match status" value="1"/>
</dbReference>
<keyword evidence="11" id="KW-1185">Reference proteome</keyword>
<name>A0A543CDX7_9ACTN</name>
<dbReference type="InterPro" id="IPR036075">
    <property type="entry name" value="ARMT-1-like_metal-bd_sf"/>
</dbReference>
<dbReference type="InterPro" id="IPR002791">
    <property type="entry name" value="ARMT1-like_metal-bd"/>
</dbReference>
<dbReference type="SUPFAM" id="SSF111321">
    <property type="entry name" value="AF1104-like"/>
    <property type="match status" value="1"/>
</dbReference>
<organism evidence="10 11">
    <name type="scientific">Actinoallomurus bryophytorum</name>
    <dbReference type="NCBI Taxonomy" id="1490222"/>
    <lineage>
        <taxon>Bacteria</taxon>
        <taxon>Bacillati</taxon>
        <taxon>Actinomycetota</taxon>
        <taxon>Actinomycetes</taxon>
        <taxon>Streptosporangiales</taxon>
        <taxon>Thermomonosporaceae</taxon>
        <taxon>Actinoallomurus</taxon>
    </lineage>
</organism>
<comment type="cofactor">
    <cofactor evidence="2">
        <name>Mn(2+)</name>
        <dbReference type="ChEBI" id="CHEBI:29035"/>
    </cofactor>
</comment>
<evidence type="ECO:0000259" key="9">
    <source>
        <dbReference type="Pfam" id="PF01937"/>
    </source>
</evidence>
<comment type="caution">
    <text evidence="10">The sequence shown here is derived from an EMBL/GenBank/DDBJ whole genome shotgun (WGS) entry which is preliminary data.</text>
</comment>
<dbReference type="PANTHER" id="PTHR12260:SF6">
    <property type="entry name" value="DAMAGE-CONTROL PHOSPHATASE ARMT1"/>
    <property type="match status" value="1"/>
</dbReference>
<accession>A0A543CDX7</accession>
<evidence type="ECO:0000256" key="6">
    <source>
        <dbReference type="ARBA" id="ARBA00023211"/>
    </source>
</evidence>
<reference evidence="10 11" key="1">
    <citation type="submission" date="2019-06" db="EMBL/GenBank/DDBJ databases">
        <title>Sequencing the genomes of 1000 actinobacteria strains.</title>
        <authorList>
            <person name="Klenk H.-P."/>
        </authorList>
    </citation>
    <scope>NUCLEOTIDE SEQUENCE [LARGE SCALE GENOMIC DNA]</scope>
    <source>
        <strain evidence="10 11">DSM 102200</strain>
    </source>
</reference>
<evidence type="ECO:0000256" key="3">
    <source>
        <dbReference type="ARBA" id="ARBA00009519"/>
    </source>
</evidence>
<keyword evidence="4" id="KW-0479">Metal-binding</keyword>
<comment type="catalytic activity">
    <reaction evidence="7">
        <text>beta-D-fructose 6-phosphate = dihydroxyacetone + D-glyceraldehyde 3-phosphate</text>
        <dbReference type="Rhea" id="RHEA:28002"/>
        <dbReference type="ChEBI" id="CHEBI:16016"/>
        <dbReference type="ChEBI" id="CHEBI:57634"/>
        <dbReference type="ChEBI" id="CHEBI:59776"/>
    </reaction>
</comment>
<comment type="similarity">
    <text evidence="3">Belongs to the damage-control phosphatase family. Sugar phosphate phosphatase III subfamily.</text>
</comment>
<dbReference type="EMBL" id="VFOZ01000001">
    <property type="protein sequence ID" value="TQL95295.1"/>
    <property type="molecule type" value="Genomic_DNA"/>
</dbReference>
<protein>
    <submittedName>
        <fullName evidence="10">Uncharacterized protein DUF89</fullName>
    </submittedName>
</protein>
<keyword evidence="5" id="KW-0378">Hydrolase</keyword>
<dbReference type="AlphaFoldDB" id="A0A543CDX7"/>
<dbReference type="RefSeq" id="WP_246121340.1">
    <property type="nucleotide sequence ID" value="NZ_VFOZ01000001.1"/>
</dbReference>
<gene>
    <name evidence="10" type="ORF">FB559_0796</name>
</gene>
<keyword evidence="6" id="KW-0464">Manganese</keyword>
<sequence>MPWPRPESGDLPAAPAFDVPELGSDDPGGFGWSVLHDRTPALIAQVRDTRPYGPAQRRALDSLLEEITSSTMKPLGSGAHDRDAWDRWGAAYFGRPWGDVPFLWWESYFYRRLLEAVGFFEPGPWFWLDPFDHWKTAELHGPGVDADLAALAATSERQALLSASLWGNQADLGFLFGSTGLPDAPGSGDRLVADESALLWDALEAGRPNHVGVVTDNAGRELLADLLLADHLLETGLAATLTLHLKPRPYYVSDATTADLVACLRRLAAAEGRAADVSRRLSQAIGAGRLRLRAHEFSCAPWSFHRMPADLAEEFRTFSLTVLKGDLNYRRLVGDRAWHPATPFAEVTAYFPGPVAALRTLKSDVVTGISAARLSSLGASGRGWRTEGTHGLIQVRL</sequence>
<dbReference type="GO" id="GO:0016791">
    <property type="term" value="F:phosphatase activity"/>
    <property type="evidence" value="ECO:0007669"/>
    <property type="project" value="TreeGrafter"/>
</dbReference>
<evidence type="ECO:0000256" key="7">
    <source>
        <dbReference type="ARBA" id="ARBA00048809"/>
    </source>
</evidence>
<proteinExistence type="inferred from homology"/>
<evidence type="ECO:0000256" key="4">
    <source>
        <dbReference type="ARBA" id="ARBA00022723"/>
    </source>
</evidence>
<dbReference type="Gene3D" id="3.40.50.10880">
    <property type="entry name" value="Uncharacterised protein PF01937, DUF89, domain 3"/>
    <property type="match status" value="1"/>
</dbReference>
<evidence type="ECO:0000256" key="1">
    <source>
        <dbReference type="ARBA" id="ARBA00001326"/>
    </source>
</evidence>
<evidence type="ECO:0000256" key="2">
    <source>
        <dbReference type="ARBA" id="ARBA00001936"/>
    </source>
</evidence>